<dbReference type="Gene3D" id="3.40.50.1820">
    <property type="entry name" value="alpha/beta hydrolase"/>
    <property type="match status" value="1"/>
</dbReference>
<keyword evidence="3" id="KW-0489">Methyltransferase</keyword>
<evidence type="ECO:0000313" key="4">
    <source>
        <dbReference type="Proteomes" id="UP000595498"/>
    </source>
</evidence>
<keyword evidence="3" id="KW-0808">Transferase</keyword>
<dbReference type="SUPFAM" id="SSF53474">
    <property type="entry name" value="alpha/beta-Hydrolases"/>
    <property type="match status" value="1"/>
</dbReference>
<dbReference type="Gene3D" id="3.40.50.150">
    <property type="entry name" value="Vaccinia Virus protein VP39"/>
    <property type="match status" value="1"/>
</dbReference>
<dbReference type="Proteomes" id="UP000595498">
    <property type="component" value="Chromosome"/>
</dbReference>
<dbReference type="Pfam" id="PF12146">
    <property type="entry name" value="Hydrolase_4"/>
    <property type="match status" value="1"/>
</dbReference>
<dbReference type="InterPro" id="IPR029058">
    <property type="entry name" value="AB_hydrolase_fold"/>
</dbReference>
<sequence>MKSGYFKSFDQGELLYRVWNYQAGQRALIVLHRGHEHSVRLQEMATDPQFADHSIFAFDLRGHGYTKEPVSPIFMDYVRDLDSFVHYIGREYLVDSKDIFVIANSIAGVVVSAWVHDFAPKVAGIALLAPAFEIKLYVPLANQMIALGTKLKKDLIIQSYVKSKVLTHDIDQQKAYDADPLISKSINGALLVDLLKAGERIVEDAAAIDIPVIVLSAEKDYVVKNSVQKKFFVTIASKLKTFITLRNFYHGILFETNRQKVYQYLRNFIDKAYARQSPELTLEPDEFSVKEYEQLYHKLLPAGEKLNYAVQKWALGKIGSLSKGMNLGLQFGFDSGISLDYVYRNESQGKNRFGRILDRGYLEAIGWKGIRIRKQHLLQLLEEHITKVKAAGKTVKILDIAGGTGNYLFDIKEKYPEAEIVINEFLLSNIAVGEKIIRRNGLQGIRFTNYDCFDPATYPKLEFEPNIVIISGIFELFGDNEMASRAVKGATSICEESSHLVYTGQPWHPQLKMIAYVLNSHQKKDWVMRRRSQKELDRLMAYNGVVKERMLIDDFGIFTVSSGAVKGG</sequence>
<feature type="domain" description="Serine aminopeptidase S33" evidence="1">
    <location>
        <begin position="26"/>
        <end position="257"/>
    </location>
</feature>
<protein>
    <submittedName>
        <fullName evidence="3">Bifunctional alpha/beta hydrolase/class I SAM-dependent methyltransferase</fullName>
    </submittedName>
</protein>
<dbReference type="SUPFAM" id="SSF53335">
    <property type="entry name" value="S-adenosyl-L-methionine-dependent methyltransferases"/>
    <property type="match status" value="1"/>
</dbReference>
<organism evidence="3 4">
    <name type="scientific">Sphingobacterium multivorum</name>
    <dbReference type="NCBI Taxonomy" id="28454"/>
    <lineage>
        <taxon>Bacteria</taxon>
        <taxon>Pseudomonadati</taxon>
        <taxon>Bacteroidota</taxon>
        <taxon>Sphingobacteriia</taxon>
        <taxon>Sphingobacteriales</taxon>
        <taxon>Sphingobacteriaceae</taxon>
        <taxon>Sphingobacterium</taxon>
    </lineage>
</organism>
<keyword evidence="3" id="KW-0378">Hydrolase</keyword>
<dbReference type="CDD" id="cd02440">
    <property type="entry name" value="AdoMet_MTases"/>
    <property type="match status" value="1"/>
</dbReference>
<evidence type="ECO:0000259" key="2">
    <source>
        <dbReference type="Pfam" id="PF12147"/>
    </source>
</evidence>
<accession>A0ABX7CQ88</accession>
<reference evidence="3 4" key="1">
    <citation type="submission" date="2021-01" db="EMBL/GenBank/DDBJ databases">
        <title>FDA dAtabase for Regulatory Grade micrObial Sequences (FDA-ARGOS): Supporting development and validation of Infectious Disease Dx tests.</title>
        <authorList>
            <person name="Sproer C."/>
            <person name="Gronow S."/>
            <person name="Severitt S."/>
            <person name="Schroder I."/>
            <person name="Tallon L."/>
            <person name="Sadzewicz L."/>
            <person name="Zhao X."/>
            <person name="Boylan J."/>
            <person name="Ott S."/>
            <person name="Bowen H."/>
            <person name="Vavikolanu K."/>
            <person name="Mehta A."/>
            <person name="Aluvathingal J."/>
            <person name="Nadendla S."/>
            <person name="Lowell S."/>
            <person name="Myers T."/>
            <person name="Yan Y."/>
            <person name="Sichtig H."/>
        </authorList>
    </citation>
    <scope>NUCLEOTIDE SEQUENCE [LARGE SCALE GENOMIC DNA]</scope>
    <source>
        <strain evidence="3 4">FDAARGOS_1141</strain>
    </source>
</reference>
<dbReference type="Pfam" id="PF12147">
    <property type="entry name" value="Methyltransf_20"/>
    <property type="match status" value="1"/>
</dbReference>
<evidence type="ECO:0000259" key="1">
    <source>
        <dbReference type="Pfam" id="PF12146"/>
    </source>
</evidence>
<dbReference type="InterPro" id="IPR051044">
    <property type="entry name" value="MAG_DAG_Lipase"/>
</dbReference>
<dbReference type="PANTHER" id="PTHR11614">
    <property type="entry name" value="PHOSPHOLIPASE-RELATED"/>
    <property type="match status" value="1"/>
</dbReference>
<gene>
    <name evidence="3" type="ORF">I6I98_22155</name>
</gene>
<evidence type="ECO:0000313" key="3">
    <source>
        <dbReference type="EMBL" id="QQT52926.1"/>
    </source>
</evidence>
<dbReference type="InterPro" id="IPR029063">
    <property type="entry name" value="SAM-dependent_MTases_sf"/>
</dbReference>
<dbReference type="GO" id="GO:0008168">
    <property type="term" value="F:methyltransferase activity"/>
    <property type="evidence" value="ECO:0007669"/>
    <property type="project" value="UniProtKB-KW"/>
</dbReference>
<proteinExistence type="predicted"/>
<dbReference type="GO" id="GO:0016787">
    <property type="term" value="F:hydrolase activity"/>
    <property type="evidence" value="ECO:0007669"/>
    <property type="project" value="UniProtKB-KW"/>
</dbReference>
<feature type="domain" description="Methyltransferase" evidence="2">
    <location>
        <begin position="266"/>
        <end position="561"/>
    </location>
</feature>
<dbReference type="InterPro" id="IPR022742">
    <property type="entry name" value="Hydrolase_4"/>
</dbReference>
<dbReference type="EMBL" id="CP068224">
    <property type="protein sequence ID" value="QQT52926.1"/>
    <property type="molecule type" value="Genomic_DNA"/>
</dbReference>
<dbReference type="GO" id="GO:0032259">
    <property type="term" value="P:methylation"/>
    <property type="evidence" value="ECO:0007669"/>
    <property type="project" value="UniProtKB-KW"/>
</dbReference>
<keyword evidence="4" id="KW-1185">Reference proteome</keyword>
<name>A0ABX7CQ88_SPHMU</name>
<dbReference type="InterPro" id="IPR022744">
    <property type="entry name" value="MeTrfase_dom_put"/>
</dbReference>